<proteinExistence type="predicted"/>
<sequence length="133" mass="14790">MKVVFDTNILIAAFLTEGLCSGLLIRARKHDFDLILSDDILLEFKGILTKKFKISSSDISEITDIITEAASEILHNVSSAPRICRDPNDDMIIACAVDATADYIVTGDEDLLTLKKFKNIIILNPRNFETLFA</sequence>
<organism evidence="2">
    <name type="scientific">hydrocarbon metagenome</name>
    <dbReference type="NCBI Taxonomy" id="938273"/>
    <lineage>
        <taxon>unclassified sequences</taxon>
        <taxon>metagenomes</taxon>
        <taxon>ecological metagenomes</taxon>
    </lineage>
</organism>
<evidence type="ECO:0000259" key="1">
    <source>
        <dbReference type="SMART" id="SM00670"/>
    </source>
</evidence>
<comment type="caution">
    <text evidence="2">The sequence shown here is derived from an EMBL/GenBank/DDBJ whole genome shotgun (WGS) entry which is preliminary data.</text>
</comment>
<dbReference type="InterPro" id="IPR002716">
    <property type="entry name" value="PIN_dom"/>
</dbReference>
<feature type="domain" description="PIN" evidence="1">
    <location>
        <begin position="1"/>
        <end position="113"/>
    </location>
</feature>
<dbReference type="InterPro" id="IPR002850">
    <property type="entry name" value="PIN_toxin-like"/>
</dbReference>
<dbReference type="Pfam" id="PF13470">
    <property type="entry name" value="PIN_3"/>
    <property type="match status" value="1"/>
</dbReference>
<protein>
    <recommendedName>
        <fullName evidence="1">PIN domain-containing protein</fullName>
    </recommendedName>
</protein>
<dbReference type="AlphaFoldDB" id="A0A0W8FMK8"/>
<dbReference type="SUPFAM" id="SSF88723">
    <property type="entry name" value="PIN domain-like"/>
    <property type="match status" value="1"/>
</dbReference>
<dbReference type="EMBL" id="LNQE01000984">
    <property type="protein sequence ID" value="KUG22150.1"/>
    <property type="molecule type" value="Genomic_DNA"/>
</dbReference>
<dbReference type="SMART" id="SM00670">
    <property type="entry name" value="PINc"/>
    <property type="match status" value="1"/>
</dbReference>
<dbReference type="PANTHER" id="PTHR34610">
    <property type="entry name" value="SSL7007 PROTEIN"/>
    <property type="match status" value="1"/>
</dbReference>
<name>A0A0W8FMK8_9ZZZZ</name>
<dbReference type="Gene3D" id="3.40.50.1010">
    <property type="entry name" value="5'-nuclease"/>
    <property type="match status" value="1"/>
</dbReference>
<gene>
    <name evidence="2" type="ORF">ASZ90_008074</name>
</gene>
<dbReference type="InterPro" id="IPR029060">
    <property type="entry name" value="PIN-like_dom_sf"/>
</dbReference>
<reference evidence="2" key="1">
    <citation type="journal article" date="2015" name="Proc. Natl. Acad. Sci. U.S.A.">
        <title>Networks of energetic and metabolic interactions define dynamics in microbial communities.</title>
        <authorList>
            <person name="Embree M."/>
            <person name="Liu J.K."/>
            <person name="Al-Bassam M.M."/>
            <person name="Zengler K."/>
        </authorList>
    </citation>
    <scope>NUCLEOTIDE SEQUENCE</scope>
</reference>
<dbReference type="NCBIfam" id="TIGR00305">
    <property type="entry name" value="putative toxin-antitoxin system toxin component, PIN family"/>
    <property type="match status" value="1"/>
</dbReference>
<evidence type="ECO:0000313" key="2">
    <source>
        <dbReference type="EMBL" id="KUG22150.1"/>
    </source>
</evidence>
<dbReference type="PANTHER" id="PTHR34610:SF3">
    <property type="entry name" value="SSL7007 PROTEIN"/>
    <property type="match status" value="1"/>
</dbReference>
<accession>A0A0W8FMK8</accession>